<gene>
    <name evidence="3" type="ORF">DW355_05430</name>
</gene>
<dbReference type="PANTHER" id="PTHR30015:SF7">
    <property type="entry name" value="TYPE IV METHYL-DIRECTED RESTRICTION ENZYME ECOKMRR"/>
    <property type="match status" value="1"/>
</dbReference>
<evidence type="ECO:0000256" key="1">
    <source>
        <dbReference type="SAM" id="Phobius"/>
    </source>
</evidence>
<dbReference type="InterPro" id="IPR052906">
    <property type="entry name" value="Type_IV_Methyl-Rstrct_Enzyme"/>
</dbReference>
<dbReference type="EMBL" id="CP031395">
    <property type="protein sequence ID" value="QBK04298.1"/>
    <property type="molecule type" value="Genomic_DNA"/>
</dbReference>
<dbReference type="SUPFAM" id="SSF52980">
    <property type="entry name" value="Restriction endonuclease-like"/>
    <property type="match status" value="1"/>
</dbReference>
<sequence>MAKNSLFAILLRSPWWISLLIGVLLGLISFALLPDEVRVVGALSGLPFVVIAVMAAIRQWGRPSAARVAQTHDAVAAMSWPAFADLLAQAFQRQGHTVQRGKTEDFDFVLERQGRRTLVSARRWKSARTGVESLRALQAAREASEAEQALYIALAPLSEQAQPYAAAQKIEVWHAEELALALRDLPMGKAAGR</sequence>
<dbReference type="Pfam" id="PF04471">
    <property type="entry name" value="Mrr_cat"/>
    <property type="match status" value="1"/>
</dbReference>
<proteinExistence type="predicted"/>
<feature type="domain" description="Restriction endonuclease type IV Mrr" evidence="2">
    <location>
        <begin position="76"/>
        <end position="179"/>
    </location>
</feature>
<dbReference type="RefSeq" id="WP_131278303.1">
    <property type="nucleotide sequence ID" value="NZ_CP031395.1"/>
</dbReference>
<feature type="transmembrane region" description="Helical" evidence="1">
    <location>
        <begin position="15"/>
        <end position="33"/>
    </location>
</feature>
<reference evidence="3 4" key="1">
    <citation type="submission" date="2018-07" db="EMBL/GenBank/DDBJ databases">
        <title>Exploring interactions and the metabolic potential of the ultra-small soil bacteria Hylemonella gracilis.</title>
        <authorList>
            <person name="Tyc O."/>
            <person name="Kulkarni P."/>
            <person name="Gawehns F."/>
            <person name="Hundscheid M."/>
            <person name="Zweers H."/>
            <person name="Garbeva P."/>
        </authorList>
    </citation>
    <scope>NUCLEOTIDE SEQUENCE [LARGE SCALE GENOMIC DNA]</scope>
    <source>
        <strain evidence="3 4">NS1</strain>
    </source>
</reference>
<dbReference type="GO" id="GO:0009307">
    <property type="term" value="P:DNA restriction-modification system"/>
    <property type="evidence" value="ECO:0007669"/>
    <property type="project" value="InterPro"/>
</dbReference>
<dbReference type="AlphaFoldDB" id="A0A4P6UGD9"/>
<organism evidence="3 4">
    <name type="scientific">Hylemonella gracilis</name>
    <dbReference type="NCBI Taxonomy" id="80880"/>
    <lineage>
        <taxon>Bacteria</taxon>
        <taxon>Pseudomonadati</taxon>
        <taxon>Pseudomonadota</taxon>
        <taxon>Betaproteobacteria</taxon>
        <taxon>Burkholderiales</taxon>
        <taxon>Comamonadaceae</taxon>
        <taxon>Hylemonella</taxon>
    </lineage>
</organism>
<dbReference type="Proteomes" id="UP000292939">
    <property type="component" value="Chromosome"/>
</dbReference>
<protein>
    <submittedName>
        <fullName evidence="3">Restriction endonuclease</fullName>
    </submittedName>
</protein>
<keyword evidence="1" id="KW-0812">Transmembrane</keyword>
<evidence type="ECO:0000313" key="4">
    <source>
        <dbReference type="Proteomes" id="UP000292939"/>
    </source>
</evidence>
<dbReference type="InterPro" id="IPR007560">
    <property type="entry name" value="Restrct_endonuc_IV_Mrr"/>
</dbReference>
<dbReference type="KEGG" id="hgr:DW355_05430"/>
<evidence type="ECO:0000313" key="3">
    <source>
        <dbReference type="EMBL" id="QBK04298.1"/>
    </source>
</evidence>
<dbReference type="OrthoDB" id="8776507at2"/>
<feature type="transmembrane region" description="Helical" evidence="1">
    <location>
        <begin position="39"/>
        <end position="57"/>
    </location>
</feature>
<keyword evidence="1" id="KW-1133">Transmembrane helix</keyword>
<dbReference type="GO" id="GO:0003677">
    <property type="term" value="F:DNA binding"/>
    <property type="evidence" value="ECO:0007669"/>
    <property type="project" value="InterPro"/>
</dbReference>
<keyword evidence="3" id="KW-0378">Hydrolase</keyword>
<dbReference type="InterPro" id="IPR011335">
    <property type="entry name" value="Restrct_endonuc-II-like"/>
</dbReference>
<evidence type="ECO:0000259" key="2">
    <source>
        <dbReference type="Pfam" id="PF04471"/>
    </source>
</evidence>
<keyword evidence="3" id="KW-0540">Nuclease</keyword>
<keyword evidence="3" id="KW-0255">Endonuclease</keyword>
<accession>A0A4P6UGD9</accession>
<name>A0A4P6UGD9_9BURK</name>
<keyword evidence="1" id="KW-0472">Membrane</keyword>
<dbReference type="PANTHER" id="PTHR30015">
    <property type="entry name" value="MRR RESTRICTION SYSTEM PROTEIN"/>
    <property type="match status" value="1"/>
</dbReference>
<dbReference type="GO" id="GO:0015666">
    <property type="term" value="F:restriction endodeoxyribonuclease activity"/>
    <property type="evidence" value="ECO:0007669"/>
    <property type="project" value="TreeGrafter"/>
</dbReference>